<comment type="pathway">
    <text evidence="1 8">Metabolic intermediate biosynthesis; chorismate biosynthesis; chorismate from D-erythrose 4-phosphate and phosphoenolpyruvate: step 4/7.</text>
</comment>
<organism evidence="12 13">
    <name type="scientific">Brenneria rubrifaciens</name>
    <dbReference type="NCBI Taxonomy" id="55213"/>
    <lineage>
        <taxon>Bacteria</taxon>
        <taxon>Pseudomonadati</taxon>
        <taxon>Pseudomonadota</taxon>
        <taxon>Gammaproteobacteria</taxon>
        <taxon>Enterobacterales</taxon>
        <taxon>Pectobacteriaceae</taxon>
        <taxon>Brenneria</taxon>
    </lineage>
</organism>
<dbReference type="Proteomes" id="UP000299580">
    <property type="component" value="Chromosome"/>
</dbReference>
<evidence type="ECO:0000256" key="2">
    <source>
        <dbReference type="ARBA" id="ARBA00012962"/>
    </source>
</evidence>
<feature type="domain" description="Quinate/shikimate 5-dehydrogenase/glutamyl-tRNA reductase" evidence="9">
    <location>
        <begin position="122"/>
        <end position="194"/>
    </location>
</feature>
<feature type="binding site" evidence="8">
    <location>
        <position position="217"/>
    </location>
    <ligand>
        <name>NADP(+)</name>
        <dbReference type="ChEBI" id="CHEBI:58349"/>
    </ligand>
</feature>
<dbReference type="FunFam" id="3.40.50.720:FF:000104">
    <property type="entry name" value="Shikimate dehydrogenase (NADP(+))"/>
    <property type="match status" value="1"/>
</dbReference>
<dbReference type="Pfam" id="PF08501">
    <property type="entry name" value="Shikimate_dh_N"/>
    <property type="match status" value="1"/>
</dbReference>
<evidence type="ECO:0000256" key="5">
    <source>
        <dbReference type="ARBA" id="ARBA00023002"/>
    </source>
</evidence>
<dbReference type="FunFam" id="3.40.50.10860:FF:000006">
    <property type="entry name" value="Shikimate dehydrogenase (NADP(+))"/>
    <property type="match status" value="1"/>
</dbReference>
<dbReference type="GO" id="GO:0008652">
    <property type="term" value="P:amino acid biosynthetic process"/>
    <property type="evidence" value="ECO:0007669"/>
    <property type="project" value="UniProtKB-KW"/>
</dbReference>
<feature type="binding site" evidence="8">
    <location>
        <position position="64"/>
    </location>
    <ligand>
        <name>shikimate</name>
        <dbReference type="ChEBI" id="CHEBI:36208"/>
    </ligand>
</feature>
<dbReference type="EMBL" id="CP034035">
    <property type="protein sequence ID" value="QCR07234.1"/>
    <property type="molecule type" value="Genomic_DNA"/>
</dbReference>
<dbReference type="InterPro" id="IPR013708">
    <property type="entry name" value="Shikimate_DH-bd_N"/>
</dbReference>
<dbReference type="PANTHER" id="PTHR21089">
    <property type="entry name" value="SHIKIMATE DEHYDROGENASE"/>
    <property type="match status" value="1"/>
</dbReference>
<evidence type="ECO:0000256" key="6">
    <source>
        <dbReference type="ARBA" id="ARBA00023141"/>
    </source>
</evidence>
<feature type="active site" description="Proton acceptor" evidence="8">
    <location>
        <position position="68"/>
    </location>
</feature>
<feature type="domain" description="Shikimate dehydrogenase substrate binding N-terminal" evidence="10">
    <location>
        <begin position="9"/>
        <end position="91"/>
    </location>
</feature>
<dbReference type="GO" id="GO:0004764">
    <property type="term" value="F:shikimate 3-dehydrogenase (NADP+) activity"/>
    <property type="evidence" value="ECO:0007669"/>
    <property type="project" value="UniProtKB-UniRule"/>
</dbReference>
<comment type="similarity">
    <text evidence="8">Belongs to the shikimate dehydrogenase family.</text>
</comment>
<gene>
    <name evidence="8" type="primary">aroE</name>
    <name evidence="12" type="ORF">EH207_00845</name>
</gene>
<dbReference type="AlphaFoldDB" id="A0A4P8QV55"/>
<dbReference type="OrthoDB" id="9776868at2"/>
<dbReference type="GO" id="GO:0019632">
    <property type="term" value="P:shikimate metabolic process"/>
    <property type="evidence" value="ECO:0007669"/>
    <property type="project" value="InterPro"/>
</dbReference>
<keyword evidence="6 8" id="KW-0057">Aromatic amino acid biosynthesis</keyword>
<keyword evidence="3 8" id="KW-0028">Amino-acid biosynthesis</keyword>
<feature type="binding site" evidence="8">
    <location>
        <position position="219"/>
    </location>
    <ligand>
        <name>shikimate</name>
        <dbReference type="ChEBI" id="CHEBI:36208"/>
    </ligand>
</feature>
<protein>
    <recommendedName>
        <fullName evidence="2 8">Shikimate dehydrogenase (NADP(+))</fullName>
        <shortName evidence="8">SDH</shortName>
        <ecNumber evidence="2 8">1.1.1.25</ecNumber>
    </recommendedName>
</protein>
<feature type="domain" description="SDH C-terminal" evidence="11">
    <location>
        <begin position="241"/>
        <end position="270"/>
    </location>
</feature>
<dbReference type="Pfam" id="PF01488">
    <property type="entry name" value="Shikimate_DH"/>
    <property type="match status" value="1"/>
</dbReference>
<evidence type="ECO:0000259" key="9">
    <source>
        <dbReference type="Pfam" id="PF01488"/>
    </source>
</evidence>
<comment type="function">
    <text evidence="8">Involved in the biosynthesis of the chorismate, which leads to the biosynthesis of aromatic amino acids. Catalyzes the reversible NADPH linked reduction of 3-dehydroshikimate (DHSA) to yield shikimate (SA).</text>
</comment>
<dbReference type="HAMAP" id="MF_00222">
    <property type="entry name" value="Shikimate_DH_AroE"/>
    <property type="match status" value="1"/>
</dbReference>
<dbReference type="EC" id="1.1.1.25" evidence="2 8"/>
<evidence type="ECO:0000256" key="1">
    <source>
        <dbReference type="ARBA" id="ARBA00004871"/>
    </source>
</evidence>
<dbReference type="SUPFAM" id="SSF51735">
    <property type="entry name" value="NAD(P)-binding Rossmann-fold domains"/>
    <property type="match status" value="1"/>
</dbReference>
<evidence type="ECO:0000313" key="13">
    <source>
        <dbReference type="Proteomes" id="UP000299580"/>
    </source>
</evidence>
<dbReference type="NCBIfam" id="NF001310">
    <property type="entry name" value="PRK00258.1-2"/>
    <property type="match status" value="1"/>
</dbReference>
<dbReference type="SUPFAM" id="SSF53223">
    <property type="entry name" value="Aminoacid dehydrogenase-like, N-terminal domain"/>
    <property type="match status" value="1"/>
</dbReference>
<feature type="binding site" evidence="8">
    <location>
        <begin position="129"/>
        <end position="133"/>
    </location>
    <ligand>
        <name>NADP(+)</name>
        <dbReference type="ChEBI" id="CHEBI:58349"/>
    </ligand>
</feature>
<comment type="catalytic activity">
    <reaction evidence="7 8">
        <text>shikimate + NADP(+) = 3-dehydroshikimate + NADPH + H(+)</text>
        <dbReference type="Rhea" id="RHEA:17737"/>
        <dbReference type="ChEBI" id="CHEBI:15378"/>
        <dbReference type="ChEBI" id="CHEBI:16630"/>
        <dbReference type="ChEBI" id="CHEBI:36208"/>
        <dbReference type="ChEBI" id="CHEBI:57783"/>
        <dbReference type="ChEBI" id="CHEBI:58349"/>
        <dbReference type="EC" id="1.1.1.25"/>
    </reaction>
</comment>
<dbReference type="InterPro" id="IPR046346">
    <property type="entry name" value="Aminoacid_DH-like_N_sf"/>
</dbReference>
<feature type="binding site" evidence="8">
    <location>
        <position position="105"/>
    </location>
    <ligand>
        <name>shikimate</name>
        <dbReference type="ChEBI" id="CHEBI:36208"/>
    </ligand>
</feature>
<feature type="binding site" evidence="8">
    <location>
        <position position="248"/>
    </location>
    <ligand>
        <name>shikimate</name>
        <dbReference type="ChEBI" id="CHEBI:36208"/>
    </ligand>
</feature>
<feature type="binding site" evidence="8">
    <location>
        <begin position="152"/>
        <end position="157"/>
    </location>
    <ligand>
        <name>NADP(+)</name>
        <dbReference type="ChEBI" id="CHEBI:58349"/>
    </ligand>
</feature>
<feature type="binding site" evidence="8">
    <location>
        <position position="80"/>
    </location>
    <ligand>
        <name>NADP(+)</name>
        <dbReference type="ChEBI" id="CHEBI:58349"/>
    </ligand>
</feature>
<dbReference type="KEGG" id="brb:EH207_00845"/>
<reference evidence="12 13" key="1">
    <citation type="submission" date="2018-11" db="EMBL/GenBank/DDBJ databases">
        <title>Genome sequences of Brenneria nigrifluens and Brenneria rubrifaciens.</title>
        <authorList>
            <person name="Poret-Peterson A.T."/>
            <person name="McClean A.E."/>
            <person name="Kluepfel D.A."/>
        </authorList>
    </citation>
    <scope>NUCLEOTIDE SEQUENCE [LARGE SCALE GENOMIC DNA]</scope>
    <source>
        <strain evidence="12 13">6D370</strain>
    </source>
</reference>
<name>A0A4P8QV55_9GAMM</name>
<keyword evidence="4 8" id="KW-0521">NADP</keyword>
<dbReference type="NCBIfam" id="TIGR00507">
    <property type="entry name" value="aroE"/>
    <property type="match status" value="1"/>
</dbReference>
<evidence type="ECO:0000256" key="7">
    <source>
        <dbReference type="ARBA" id="ARBA00049442"/>
    </source>
</evidence>
<dbReference type="PANTHER" id="PTHR21089:SF1">
    <property type="entry name" value="BIFUNCTIONAL 3-DEHYDROQUINATE DEHYDRATASE_SHIKIMATE DEHYDROGENASE, CHLOROPLASTIC"/>
    <property type="match status" value="1"/>
</dbReference>
<dbReference type="GO" id="GO:0050661">
    <property type="term" value="F:NADP binding"/>
    <property type="evidence" value="ECO:0007669"/>
    <property type="project" value="InterPro"/>
</dbReference>
<dbReference type="InterPro" id="IPR022893">
    <property type="entry name" value="Shikimate_DH_fam"/>
</dbReference>
<evidence type="ECO:0000256" key="3">
    <source>
        <dbReference type="ARBA" id="ARBA00022605"/>
    </source>
</evidence>
<evidence type="ECO:0000259" key="11">
    <source>
        <dbReference type="Pfam" id="PF18317"/>
    </source>
</evidence>
<dbReference type="Gene3D" id="3.40.50.10860">
    <property type="entry name" value="Leucine Dehydrogenase, chain A, domain 1"/>
    <property type="match status" value="1"/>
</dbReference>
<dbReference type="GO" id="GO:0005829">
    <property type="term" value="C:cytosol"/>
    <property type="evidence" value="ECO:0007669"/>
    <property type="project" value="TreeGrafter"/>
</dbReference>
<evidence type="ECO:0000256" key="4">
    <source>
        <dbReference type="ARBA" id="ARBA00022857"/>
    </source>
</evidence>
<feature type="binding site" evidence="8">
    <location>
        <position position="241"/>
    </location>
    <ligand>
        <name>NADP(+)</name>
        <dbReference type="ChEBI" id="CHEBI:58349"/>
    </ligand>
</feature>
<sequence>MSEIKSFAVFGNPIAHSKSPRIHELFAAQTGIDLSYQRVLAPQDTFEEVLRHYFLDGAWGANITAPFKERAFVQADELSEYASLAGAVNTLKKLKDGRLFGDNTDGIGLLSDLQRLNFINPQDHVLLIGAGGAARGVIQPLLSYGCSIVLTNRTFSKADALAQLFGSIGEIEAVTFDALLQGQLFNLVINATSSGMYGSVPDLPSKLISPETRCYDMFYLPRITPFLAWCINQGAVHYADGLGMLVGQAAHAFKLWHGVMPDVNPVIQLLKLELSP</sequence>
<keyword evidence="5 8" id="KW-0560">Oxidoreductase</keyword>
<dbReference type="InterPro" id="IPR006151">
    <property type="entry name" value="Shikm_DH/Glu-tRNA_Rdtase"/>
</dbReference>
<feature type="binding site" evidence="8">
    <location>
        <position position="89"/>
    </location>
    <ligand>
        <name>shikimate</name>
        <dbReference type="ChEBI" id="CHEBI:36208"/>
    </ligand>
</feature>
<dbReference type="CDD" id="cd01065">
    <property type="entry name" value="NAD_bind_Shikimate_DH"/>
    <property type="match status" value="1"/>
</dbReference>
<dbReference type="InterPro" id="IPR011342">
    <property type="entry name" value="Shikimate_DH"/>
</dbReference>
<proteinExistence type="inferred from homology"/>
<accession>A0A4P8QV55</accession>
<dbReference type="GO" id="GO:0009073">
    <property type="term" value="P:aromatic amino acid family biosynthetic process"/>
    <property type="evidence" value="ECO:0007669"/>
    <property type="project" value="UniProtKB-KW"/>
</dbReference>
<dbReference type="RefSeq" id="WP_137712320.1">
    <property type="nucleotide sequence ID" value="NZ_CP034035.1"/>
</dbReference>
<evidence type="ECO:0000259" key="10">
    <source>
        <dbReference type="Pfam" id="PF08501"/>
    </source>
</evidence>
<dbReference type="UniPathway" id="UPA00053">
    <property type="reaction ID" value="UER00087"/>
</dbReference>
<dbReference type="Pfam" id="PF18317">
    <property type="entry name" value="SDH_C"/>
    <property type="match status" value="1"/>
</dbReference>
<dbReference type="InterPro" id="IPR041121">
    <property type="entry name" value="SDH_C"/>
</dbReference>
<dbReference type="InterPro" id="IPR036291">
    <property type="entry name" value="NAD(P)-bd_dom_sf"/>
</dbReference>
<evidence type="ECO:0000313" key="12">
    <source>
        <dbReference type="EMBL" id="QCR07234.1"/>
    </source>
</evidence>
<keyword evidence="13" id="KW-1185">Reference proteome</keyword>
<dbReference type="GO" id="GO:0009423">
    <property type="term" value="P:chorismate biosynthetic process"/>
    <property type="evidence" value="ECO:0007669"/>
    <property type="project" value="UniProtKB-UniRule"/>
</dbReference>
<comment type="subunit">
    <text evidence="8">Homodimer.</text>
</comment>
<dbReference type="Gene3D" id="3.40.50.720">
    <property type="entry name" value="NAD(P)-binding Rossmann-like Domain"/>
    <property type="match status" value="1"/>
</dbReference>
<evidence type="ECO:0000256" key="8">
    <source>
        <dbReference type="HAMAP-Rule" id="MF_00222"/>
    </source>
</evidence>
<feature type="binding site" evidence="8">
    <location>
        <begin position="17"/>
        <end position="19"/>
    </location>
    <ligand>
        <name>shikimate</name>
        <dbReference type="ChEBI" id="CHEBI:36208"/>
    </ligand>
</feature>